<reference evidence="4" key="1">
    <citation type="submission" date="2016-06" db="UniProtKB">
        <authorList>
            <consortium name="WormBaseParasite"/>
        </authorList>
    </citation>
    <scope>IDENTIFICATION</scope>
</reference>
<proteinExistence type="predicted"/>
<protein>
    <submittedName>
        <fullName evidence="2 4">Uncharacterized protein</fullName>
    </submittedName>
</protein>
<name>A0A183I690_9BILA</name>
<gene>
    <name evidence="2" type="ORF">OFLC_LOCUS15252</name>
</gene>
<dbReference type="EMBL" id="UZAJ01041831">
    <property type="protein sequence ID" value="VDP21018.1"/>
    <property type="molecule type" value="Genomic_DNA"/>
</dbReference>
<evidence type="ECO:0000313" key="3">
    <source>
        <dbReference type="Proteomes" id="UP000267606"/>
    </source>
</evidence>
<reference evidence="2 3" key="2">
    <citation type="submission" date="2018-11" db="EMBL/GenBank/DDBJ databases">
        <authorList>
            <consortium name="Pathogen Informatics"/>
        </authorList>
    </citation>
    <scope>NUCLEOTIDE SEQUENCE [LARGE SCALE GENOMIC DNA]</scope>
</reference>
<dbReference type="Proteomes" id="UP000267606">
    <property type="component" value="Unassembled WGS sequence"/>
</dbReference>
<dbReference type="AlphaFoldDB" id="A0A183I690"/>
<accession>A0A183I690</accession>
<evidence type="ECO:0000313" key="2">
    <source>
        <dbReference type="EMBL" id="VDP21018.1"/>
    </source>
</evidence>
<keyword evidence="3" id="KW-1185">Reference proteome</keyword>
<sequence>MNSIYTDSIYFRFDWGCPIQRDHAGPKANPEQSRTEPKPQPSRGSAEPEELTQPTRCHASGRRCFSIGSLGMSHAGRVPGAGAPWEVRSPEKLACGAQASTQRFLAGRAERGEFRVGRVHTPVPTAPLRELECESRWASDDTHRWVTSRRFGLRFSQTGTLAASRRVLEKKTSDSTLDQLL</sequence>
<dbReference type="WBParaSite" id="OFLC_0001526301-mRNA-1">
    <property type="protein sequence ID" value="OFLC_0001526301-mRNA-1"/>
    <property type="gene ID" value="OFLC_0001526301"/>
</dbReference>
<feature type="region of interest" description="Disordered" evidence="1">
    <location>
        <begin position="21"/>
        <end position="57"/>
    </location>
</feature>
<organism evidence="4">
    <name type="scientific">Onchocerca flexuosa</name>
    <dbReference type="NCBI Taxonomy" id="387005"/>
    <lineage>
        <taxon>Eukaryota</taxon>
        <taxon>Metazoa</taxon>
        <taxon>Ecdysozoa</taxon>
        <taxon>Nematoda</taxon>
        <taxon>Chromadorea</taxon>
        <taxon>Rhabditida</taxon>
        <taxon>Spirurina</taxon>
        <taxon>Spiruromorpha</taxon>
        <taxon>Filarioidea</taxon>
        <taxon>Onchocercidae</taxon>
        <taxon>Onchocerca</taxon>
    </lineage>
</organism>
<evidence type="ECO:0000256" key="1">
    <source>
        <dbReference type="SAM" id="MobiDB-lite"/>
    </source>
</evidence>
<evidence type="ECO:0000313" key="4">
    <source>
        <dbReference type="WBParaSite" id="OFLC_0001526301-mRNA-1"/>
    </source>
</evidence>